<evidence type="ECO:0000313" key="3">
    <source>
        <dbReference type="Proteomes" id="UP000009026"/>
    </source>
</evidence>
<dbReference type="KEGG" id="mym:A176_002061"/>
<dbReference type="RefSeq" id="WP_002639838.1">
    <property type="nucleotide sequence ID" value="NZ_CP012109.1"/>
</dbReference>
<sequence>MRRSLKAALLWMMPVGLLSACGGAPEEAAAEDVVRESAQSLVAAPPVPPSGNIADSLMRMGDIAVGSALQEGAPTVSSHYYGYRVQVQAGAQLKFEITHLGSSMYLDTGLFLYGPKDANGSYGTAVLAQDDDAGYGQLSKIGLMTFPHGGEYLAVVGFANPAGKQFRLAVDCMGGTCLSNPPSAPANYISALVQSPITANLQSVLDAGNSVREDAIGYLTAFDFAWPYSGETTLDAAAAAILARGQYRGYRSYPTPETLTYAGFESLMFSMFTPLHPAILATYGNGTENVQVKRYYREFSTGPNGDNKRSLFVILFPRSFKVVVYEQTWHEI</sequence>
<keyword evidence="3" id="KW-1185">Reference proteome</keyword>
<keyword evidence="1" id="KW-0732">Signal</keyword>
<reference evidence="2 3" key="1">
    <citation type="journal article" date="2016" name="PLoS ONE">
        <title>Complete Genome Sequence and Comparative Genomics of a Novel Myxobacterium Myxococcus hansupus.</title>
        <authorList>
            <person name="Sharma G."/>
            <person name="Narwani T."/>
            <person name="Subramanian S."/>
        </authorList>
    </citation>
    <scope>NUCLEOTIDE SEQUENCE [LARGE SCALE GENOMIC DNA]</scope>
    <source>
        <strain evidence="3">mixupus</strain>
    </source>
</reference>
<evidence type="ECO:0008006" key="4">
    <source>
        <dbReference type="Google" id="ProtNLM"/>
    </source>
</evidence>
<dbReference type="AlphaFoldDB" id="A0A0H4WQW5"/>
<dbReference type="EMBL" id="CP012109">
    <property type="protein sequence ID" value="AKQ65149.1"/>
    <property type="molecule type" value="Genomic_DNA"/>
</dbReference>
<evidence type="ECO:0000256" key="1">
    <source>
        <dbReference type="SAM" id="SignalP"/>
    </source>
</evidence>
<evidence type="ECO:0000313" key="2">
    <source>
        <dbReference type="EMBL" id="AKQ65149.1"/>
    </source>
</evidence>
<dbReference type="PROSITE" id="PS51257">
    <property type="entry name" value="PROKAR_LIPOPROTEIN"/>
    <property type="match status" value="1"/>
</dbReference>
<feature type="signal peptide" evidence="1">
    <location>
        <begin position="1"/>
        <end position="20"/>
    </location>
</feature>
<proteinExistence type="predicted"/>
<accession>A0A0H4WQW5</accession>
<dbReference type="OrthoDB" id="5380712at2"/>
<dbReference type="eggNOG" id="ENOG50301Z1">
    <property type="taxonomic scope" value="Bacteria"/>
</dbReference>
<protein>
    <recommendedName>
        <fullName evidence="4">Lipoprotein</fullName>
    </recommendedName>
</protein>
<name>A0A0H4WQW5_9BACT</name>
<feature type="chain" id="PRO_5005212888" description="Lipoprotein" evidence="1">
    <location>
        <begin position="21"/>
        <end position="332"/>
    </location>
</feature>
<dbReference type="Proteomes" id="UP000009026">
    <property type="component" value="Chromosome"/>
</dbReference>
<organism evidence="2 3">
    <name type="scientific">Pseudomyxococcus hansupus</name>
    <dbReference type="NCBI Taxonomy" id="1297742"/>
    <lineage>
        <taxon>Bacteria</taxon>
        <taxon>Pseudomonadati</taxon>
        <taxon>Myxococcota</taxon>
        <taxon>Myxococcia</taxon>
        <taxon>Myxococcales</taxon>
        <taxon>Cystobacterineae</taxon>
        <taxon>Myxococcaceae</taxon>
        <taxon>Pseudomyxococcus</taxon>
    </lineage>
</organism>
<dbReference type="STRING" id="1297742.A176_002061"/>
<gene>
    <name evidence="2" type="ORF">A176_002061</name>
</gene>
<dbReference type="PATRIC" id="fig|1297742.4.peg.2087"/>